<dbReference type="PRINTS" id="PR00862">
    <property type="entry name" value="PROLIGOPTASE"/>
</dbReference>
<keyword evidence="11" id="KW-1185">Reference proteome</keyword>
<dbReference type="PANTHER" id="PTHR42881:SF2">
    <property type="entry name" value="PROLYL ENDOPEPTIDASE"/>
    <property type="match status" value="1"/>
</dbReference>
<comment type="catalytic activity">
    <reaction evidence="1">
        <text>Hydrolysis of Pro-|-Xaa &gt;&gt; Ala-|-Xaa in oligopeptides.</text>
        <dbReference type="EC" id="3.4.21.26"/>
    </reaction>
</comment>
<proteinExistence type="inferred from homology"/>
<reference evidence="10 11" key="1">
    <citation type="submission" date="2024-01" db="EMBL/GenBank/DDBJ databases">
        <title>Complete genome of Cladobotryum mycophilum ATHUM6906.</title>
        <authorList>
            <person name="Christinaki A.C."/>
            <person name="Myridakis A.I."/>
            <person name="Kouvelis V.N."/>
        </authorList>
    </citation>
    <scope>NUCLEOTIDE SEQUENCE [LARGE SCALE GENOMIC DNA]</scope>
    <source>
        <strain evidence="10 11">ATHUM6906</strain>
    </source>
</reference>
<evidence type="ECO:0000256" key="3">
    <source>
        <dbReference type="ARBA" id="ARBA00022670"/>
    </source>
</evidence>
<dbReference type="Pfam" id="PF02897">
    <property type="entry name" value="Peptidase_S9_N"/>
    <property type="match status" value="1"/>
</dbReference>
<dbReference type="EMBL" id="JAVFKD010000013">
    <property type="protein sequence ID" value="KAK5991738.1"/>
    <property type="molecule type" value="Genomic_DNA"/>
</dbReference>
<gene>
    <name evidence="10" type="ORF">PT974_07772</name>
</gene>
<evidence type="ECO:0000256" key="2">
    <source>
        <dbReference type="ARBA" id="ARBA00005228"/>
    </source>
</evidence>
<evidence type="ECO:0000259" key="8">
    <source>
        <dbReference type="Pfam" id="PF00326"/>
    </source>
</evidence>
<name>A0ABR0SHV7_9HYPO</name>
<sequence>MYKYPPTQRSATVESFSTTGNEGSITNSVSVSEVLVPNPYDWLEDRQNDETCEFVTTQNAILDSYLSADTSSPEIKTNLMTILQSLVQGEVISQVPQSAGLYYLLRVPGCGRAFPITVKVKKDDLSSFLEHSSSAETTLSAPKSPQVLHDESDDGGGNLLSSGVSKSGKYWAYSTSVHGSDWGVIKVKDTETGHVLQDKIRDTKFNNAIKPITWWGDLGFFYQYWQSCGGKQKAKPQLRYHALGTSQTEDTLMYEDDSDSGYCFWLRLSEDGGFAFLSIYGAGQTCQVLASRIRNQDDRPDLDFTIRVCDSFDYRWEYIGRISRQGQQLYAFWTDRHNGEVVGFSLDAAALPPALLVKGIDTQTLKLAQAIGDDHILAIRSVDVRDRLQLLSLADGQLTTINSPIDTVFNVGYDSASQDIFLIESSFSRPFSLWYMGRRELGSLSTHSSPTQLVKLYSESHTNTAGISNKQVFYTSADGTKIPMFLVSDDSHPITKDTPILLYVYGGFGISVIPHFRPDFLVFIKAFRGIVAFANIRGGGEYGRSWYLAACKERRQTLFDDIHGALTYLAGTLPTKRLPILMGESMGALNCMSAIIQRPNLVSAALLNSGPFDVLHRTNSGLGMRGVEDIGDEKVPGEFAAIFKWSPLENIRDGYQYPPTLFNAGDQDDLVTYTNSCKMAATLQHAQRMLVDTSAIHLRVSENLGHGGAISAVKQASISVERWLWLKITLALKIYE</sequence>
<keyword evidence="4 6" id="KW-0378">Hydrolase</keyword>
<evidence type="ECO:0000256" key="6">
    <source>
        <dbReference type="RuleBase" id="RU368024"/>
    </source>
</evidence>
<evidence type="ECO:0000313" key="11">
    <source>
        <dbReference type="Proteomes" id="UP001338125"/>
    </source>
</evidence>
<evidence type="ECO:0000259" key="9">
    <source>
        <dbReference type="Pfam" id="PF02897"/>
    </source>
</evidence>
<evidence type="ECO:0000256" key="5">
    <source>
        <dbReference type="ARBA" id="ARBA00022825"/>
    </source>
</evidence>
<evidence type="ECO:0000313" key="10">
    <source>
        <dbReference type="EMBL" id="KAK5991738.1"/>
    </source>
</evidence>
<keyword evidence="5 6" id="KW-0720">Serine protease</keyword>
<evidence type="ECO:0000256" key="1">
    <source>
        <dbReference type="ARBA" id="ARBA00001070"/>
    </source>
</evidence>
<evidence type="ECO:0000256" key="4">
    <source>
        <dbReference type="ARBA" id="ARBA00022801"/>
    </source>
</evidence>
<dbReference type="InterPro" id="IPR002470">
    <property type="entry name" value="Peptidase_S9A"/>
</dbReference>
<comment type="caution">
    <text evidence="10">The sequence shown here is derived from an EMBL/GenBank/DDBJ whole genome shotgun (WGS) entry which is preliminary data.</text>
</comment>
<dbReference type="InterPro" id="IPR023302">
    <property type="entry name" value="Pept_S9A_N"/>
</dbReference>
<dbReference type="Gene3D" id="2.130.10.120">
    <property type="entry name" value="Prolyl oligopeptidase, N-terminal domain"/>
    <property type="match status" value="1"/>
</dbReference>
<dbReference type="InterPro" id="IPR029058">
    <property type="entry name" value="AB_hydrolase_fold"/>
</dbReference>
<dbReference type="InterPro" id="IPR051167">
    <property type="entry name" value="Prolyl_oligopep/macrocyclase"/>
</dbReference>
<protein>
    <recommendedName>
        <fullName evidence="6">Prolyl endopeptidase</fullName>
        <ecNumber evidence="6">3.4.21.-</ecNumber>
    </recommendedName>
</protein>
<evidence type="ECO:0000256" key="7">
    <source>
        <dbReference type="SAM" id="MobiDB-lite"/>
    </source>
</evidence>
<feature type="domain" description="Peptidase S9 prolyl oligopeptidase catalytic" evidence="8">
    <location>
        <begin position="529"/>
        <end position="715"/>
    </location>
</feature>
<feature type="domain" description="Peptidase S9A N-terminal" evidence="9">
    <location>
        <begin position="37"/>
        <end position="434"/>
    </location>
</feature>
<dbReference type="InterPro" id="IPR001375">
    <property type="entry name" value="Peptidase_S9_cat"/>
</dbReference>
<dbReference type="Pfam" id="PF00326">
    <property type="entry name" value="Peptidase_S9"/>
    <property type="match status" value="1"/>
</dbReference>
<dbReference type="Gene3D" id="3.40.50.1820">
    <property type="entry name" value="alpha/beta hydrolase"/>
    <property type="match status" value="1"/>
</dbReference>
<feature type="region of interest" description="Disordered" evidence="7">
    <location>
        <begin position="136"/>
        <end position="159"/>
    </location>
</feature>
<dbReference type="SUPFAM" id="SSF53474">
    <property type="entry name" value="alpha/beta-Hydrolases"/>
    <property type="match status" value="1"/>
</dbReference>
<dbReference type="PANTHER" id="PTHR42881">
    <property type="entry name" value="PROLYL ENDOPEPTIDASE"/>
    <property type="match status" value="1"/>
</dbReference>
<accession>A0ABR0SHV7</accession>
<feature type="region of interest" description="Disordered" evidence="7">
    <location>
        <begin position="1"/>
        <end position="24"/>
    </location>
</feature>
<feature type="compositionally biased region" description="Polar residues" evidence="7">
    <location>
        <begin position="7"/>
        <end position="24"/>
    </location>
</feature>
<dbReference type="SUPFAM" id="SSF50993">
    <property type="entry name" value="Peptidase/esterase 'gauge' domain"/>
    <property type="match status" value="1"/>
</dbReference>
<dbReference type="Proteomes" id="UP001338125">
    <property type="component" value="Unassembled WGS sequence"/>
</dbReference>
<keyword evidence="3 6" id="KW-0645">Protease</keyword>
<organism evidence="10 11">
    <name type="scientific">Cladobotryum mycophilum</name>
    <dbReference type="NCBI Taxonomy" id="491253"/>
    <lineage>
        <taxon>Eukaryota</taxon>
        <taxon>Fungi</taxon>
        <taxon>Dikarya</taxon>
        <taxon>Ascomycota</taxon>
        <taxon>Pezizomycotina</taxon>
        <taxon>Sordariomycetes</taxon>
        <taxon>Hypocreomycetidae</taxon>
        <taxon>Hypocreales</taxon>
        <taxon>Hypocreaceae</taxon>
        <taxon>Cladobotryum</taxon>
    </lineage>
</organism>
<dbReference type="EC" id="3.4.21.-" evidence="6"/>
<comment type="similarity">
    <text evidence="2 6">Belongs to the peptidase S9A family.</text>
</comment>